<dbReference type="PROSITE" id="PS00095">
    <property type="entry name" value="C5_MTASE_2"/>
    <property type="match status" value="1"/>
</dbReference>
<comment type="caution">
    <text evidence="9">The sequence shown here is derived from an EMBL/GenBank/DDBJ whole genome shotgun (WGS) entry which is preliminary data.</text>
</comment>
<dbReference type="NCBIfam" id="TIGR00675">
    <property type="entry name" value="dcm"/>
    <property type="match status" value="1"/>
</dbReference>
<dbReference type="InterPro" id="IPR001525">
    <property type="entry name" value="C5_MeTfrase"/>
</dbReference>
<dbReference type="EMBL" id="JBBMFL010000004">
    <property type="protein sequence ID" value="MEQ2544307.1"/>
    <property type="molecule type" value="Genomic_DNA"/>
</dbReference>
<comment type="similarity">
    <text evidence="6 7">Belongs to the class I-like SAM-binding methyltransferase superfamily. C5-methyltransferase family.</text>
</comment>
<dbReference type="PROSITE" id="PS00094">
    <property type="entry name" value="C5_MTASE_1"/>
    <property type="match status" value="1"/>
</dbReference>
<dbReference type="GeneID" id="78181104"/>
<evidence type="ECO:0000256" key="3">
    <source>
        <dbReference type="ARBA" id="ARBA00022691"/>
    </source>
</evidence>
<dbReference type="PRINTS" id="PR00105">
    <property type="entry name" value="C5METTRFRASE"/>
</dbReference>
<dbReference type="PROSITE" id="PS51679">
    <property type="entry name" value="SAM_MT_C5"/>
    <property type="match status" value="1"/>
</dbReference>
<proteinExistence type="inferred from homology"/>
<organism evidence="9 10">
    <name type="scientific">Alistipes intestinihominis</name>
    <dbReference type="NCBI Taxonomy" id="3133172"/>
    <lineage>
        <taxon>Bacteria</taxon>
        <taxon>Pseudomonadati</taxon>
        <taxon>Bacteroidota</taxon>
        <taxon>Bacteroidia</taxon>
        <taxon>Bacteroidales</taxon>
        <taxon>Rikenellaceae</taxon>
        <taxon>Alistipes</taxon>
    </lineage>
</organism>
<dbReference type="SUPFAM" id="SSF53335">
    <property type="entry name" value="S-adenosyl-L-methionine-dependent methyltransferases"/>
    <property type="match status" value="1"/>
</dbReference>
<evidence type="ECO:0000313" key="9">
    <source>
        <dbReference type="EMBL" id="MEQ2544307.1"/>
    </source>
</evidence>
<evidence type="ECO:0000256" key="4">
    <source>
        <dbReference type="ARBA" id="ARBA00022747"/>
    </source>
</evidence>
<protein>
    <recommendedName>
        <fullName evidence="8">Cytosine-specific methyltransferase</fullName>
        <ecNumber evidence="8">2.1.1.37</ecNumber>
    </recommendedName>
</protein>
<keyword evidence="4" id="KW-0680">Restriction system</keyword>
<accession>A0ABV1GV73</accession>
<evidence type="ECO:0000256" key="1">
    <source>
        <dbReference type="ARBA" id="ARBA00022603"/>
    </source>
</evidence>
<evidence type="ECO:0000256" key="8">
    <source>
        <dbReference type="RuleBase" id="RU000417"/>
    </source>
</evidence>
<keyword evidence="2 6" id="KW-0808">Transferase</keyword>
<evidence type="ECO:0000256" key="6">
    <source>
        <dbReference type="PROSITE-ProRule" id="PRU01016"/>
    </source>
</evidence>
<dbReference type="InterPro" id="IPR050750">
    <property type="entry name" value="C5-MTase"/>
</dbReference>
<dbReference type="InterPro" id="IPR031303">
    <property type="entry name" value="C5_meth_CS"/>
</dbReference>
<feature type="active site" evidence="6">
    <location>
        <position position="76"/>
    </location>
</feature>
<dbReference type="PANTHER" id="PTHR46098:SF1">
    <property type="entry name" value="TRNA (CYTOSINE(38)-C(5))-METHYLTRANSFERASE"/>
    <property type="match status" value="1"/>
</dbReference>
<reference evidence="9 10" key="1">
    <citation type="submission" date="2024-03" db="EMBL/GenBank/DDBJ databases">
        <title>Human intestinal bacterial collection.</title>
        <authorList>
            <person name="Pauvert C."/>
            <person name="Hitch T.C.A."/>
            <person name="Clavel T."/>
        </authorList>
    </citation>
    <scope>NUCLEOTIDE SEQUENCE [LARGE SCALE GENOMIC DNA]</scope>
    <source>
        <strain evidence="9 10">CLA-KB-H122</strain>
    </source>
</reference>
<gene>
    <name evidence="9" type="ORF">WMO46_05015</name>
</gene>
<dbReference type="Proteomes" id="UP001460202">
    <property type="component" value="Unassembled WGS sequence"/>
</dbReference>
<keyword evidence="1 6" id="KW-0489">Methyltransferase</keyword>
<name>A0ABV1GV73_9BACT</name>
<dbReference type="EC" id="2.1.1.37" evidence="8"/>
<comment type="catalytic activity">
    <reaction evidence="5 8">
        <text>a 2'-deoxycytidine in DNA + S-adenosyl-L-methionine = a 5-methyl-2'-deoxycytidine in DNA + S-adenosyl-L-homocysteine + H(+)</text>
        <dbReference type="Rhea" id="RHEA:13681"/>
        <dbReference type="Rhea" id="RHEA-COMP:11369"/>
        <dbReference type="Rhea" id="RHEA-COMP:11370"/>
        <dbReference type="ChEBI" id="CHEBI:15378"/>
        <dbReference type="ChEBI" id="CHEBI:57856"/>
        <dbReference type="ChEBI" id="CHEBI:59789"/>
        <dbReference type="ChEBI" id="CHEBI:85452"/>
        <dbReference type="ChEBI" id="CHEBI:85454"/>
        <dbReference type="EC" id="2.1.1.37"/>
    </reaction>
</comment>
<evidence type="ECO:0000313" key="10">
    <source>
        <dbReference type="Proteomes" id="UP001460202"/>
    </source>
</evidence>
<keyword evidence="10" id="KW-1185">Reference proteome</keyword>
<sequence length="338" mass="38484">MNRRPTHASLFSGIGGFDLAAEWAGFENKFNCDTDPFCRRVLEYHFPHAKQYTDICTTDFSVWRNRIDVLSGGFPCQPFSSAGKRRGTEDDRYLWPQMLRAVREIRPRWVVGENVLGIVSWSQGLVFEQVCADLEAEGYSVQPYVLPACGVDAPHRRYRTWFVARIADGSNTRTEDMSKRTDGAAAVEFTADADSQRCDYRFCDKQQGSVCRDVDRNMAEDRRTGCELELGLEQDVSVASASGTRSERIYSTARRHGSIPDWDDFPTQPPVRRGDDGISERLDPAAVFAGLDDRQSRRRSHVVRWCTEAIKCYGNAIVPQVAYRILMTIYRYESRIAE</sequence>
<keyword evidence="3 6" id="KW-0949">S-adenosyl-L-methionine</keyword>
<evidence type="ECO:0000256" key="7">
    <source>
        <dbReference type="RuleBase" id="RU000416"/>
    </source>
</evidence>
<dbReference type="PANTHER" id="PTHR46098">
    <property type="entry name" value="TRNA (CYTOSINE(38)-C(5))-METHYLTRANSFERASE"/>
    <property type="match status" value="1"/>
</dbReference>
<evidence type="ECO:0000256" key="2">
    <source>
        <dbReference type="ARBA" id="ARBA00022679"/>
    </source>
</evidence>
<dbReference type="RefSeq" id="WP_129652315.1">
    <property type="nucleotide sequence ID" value="NZ_JBBMFL010000004.1"/>
</dbReference>
<dbReference type="Gene3D" id="3.40.50.150">
    <property type="entry name" value="Vaccinia Virus protein VP39"/>
    <property type="match status" value="1"/>
</dbReference>
<evidence type="ECO:0000256" key="5">
    <source>
        <dbReference type="ARBA" id="ARBA00047422"/>
    </source>
</evidence>
<dbReference type="GO" id="GO:0032259">
    <property type="term" value="P:methylation"/>
    <property type="evidence" value="ECO:0007669"/>
    <property type="project" value="UniProtKB-KW"/>
</dbReference>
<dbReference type="InterPro" id="IPR029063">
    <property type="entry name" value="SAM-dependent_MTases_sf"/>
</dbReference>
<dbReference type="Pfam" id="PF00145">
    <property type="entry name" value="DNA_methylase"/>
    <property type="match status" value="1"/>
</dbReference>
<dbReference type="GO" id="GO:0003886">
    <property type="term" value="F:DNA (cytosine-5-)-methyltransferase activity"/>
    <property type="evidence" value="ECO:0007669"/>
    <property type="project" value="UniProtKB-EC"/>
</dbReference>
<dbReference type="InterPro" id="IPR018117">
    <property type="entry name" value="C5_DNA_meth_AS"/>
</dbReference>